<sequence>MVSQVATACSGSSPSTLRLTFGLLPGCLIAATSKTSAGVKMQAIAAVQIFYALYKWTYSCPVNFLLLVAHLCCHKKITVHFFTIHINLSYRKKKLFLHNKIIQKKTTTCPTVLAAKKNKFTSSNKKN</sequence>
<dbReference type="Proteomes" id="UP000026962">
    <property type="component" value="Chromosome 1"/>
</dbReference>
<proteinExistence type="predicted"/>
<evidence type="ECO:0000313" key="1">
    <source>
        <dbReference type="EnsemblPlants" id="OPUNC01G41530.2"/>
    </source>
</evidence>
<dbReference type="Gramene" id="OPUNC01G41530.2">
    <property type="protein sequence ID" value="OPUNC01G41530.2"/>
    <property type="gene ID" value="OPUNC01G41530"/>
</dbReference>
<reference evidence="1" key="1">
    <citation type="submission" date="2015-04" db="UniProtKB">
        <authorList>
            <consortium name="EnsemblPlants"/>
        </authorList>
    </citation>
    <scope>IDENTIFICATION</scope>
</reference>
<evidence type="ECO:0000313" key="2">
    <source>
        <dbReference type="Proteomes" id="UP000026962"/>
    </source>
</evidence>
<accession>A0A0E0JT36</accession>
<dbReference type="AlphaFoldDB" id="A0A0E0JT36"/>
<organism evidence="1">
    <name type="scientific">Oryza punctata</name>
    <name type="common">Red rice</name>
    <dbReference type="NCBI Taxonomy" id="4537"/>
    <lineage>
        <taxon>Eukaryota</taxon>
        <taxon>Viridiplantae</taxon>
        <taxon>Streptophyta</taxon>
        <taxon>Embryophyta</taxon>
        <taxon>Tracheophyta</taxon>
        <taxon>Spermatophyta</taxon>
        <taxon>Magnoliopsida</taxon>
        <taxon>Liliopsida</taxon>
        <taxon>Poales</taxon>
        <taxon>Poaceae</taxon>
        <taxon>BOP clade</taxon>
        <taxon>Oryzoideae</taxon>
        <taxon>Oryzeae</taxon>
        <taxon>Oryzinae</taxon>
        <taxon>Oryza</taxon>
    </lineage>
</organism>
<keyword evidence="2" id="KW-1185">Reference proteome</keyword>
<reference evidence="1" key="2">
    <citation type="submission" date="2018-05" db="EMBL/GenBank/DDBJ databases">
        <title>OpunRS2 (Oryza punctata Reference Sequence Version 2).</title>
        <authorList>
            <person name="Zhang J."/>
            <person name="Kudrna D."/>
            <person name="Lee S."/>
            <person name="Talag J."/>
            <person name="Welchert J."/>
            <person name="Wing R.A."/>
        </authorList>
    </citation>
    <scope>NUCLEOTIDE SEQUENCE [LARGE SCALE GENOMIC DNA]</scope>
</reference>
<name>A0A0E0JT36_ORYPU</name>
<dbReference type="HOGENOM" id="CLU_1974115_0_0_1"/>
<protein>
    <submittedName>
        <fullName evidence="1">Uncharacterized protein</fullName>
    </submittedName>
</protein>
<dbReference type="EnsemblPlants" id="OPUNC01G41530.2">
    <property type="protein sequence ID" value="OPUNC01G41530.2"/>
    <property type="gene ID" value="OPUNC01G41530"/>
</dbReference>